<dbReference type="AlphaFoldDB" id="A0A2X4SYI8"/>
<accession>A0A2X4SYI8</accession>
<feature type="compositionally biased region" description="Low complexity" evidence="1">
    <location>
        <begin position="1"/>
        <end position="28"/>
    </location>
</feature>
<feature type="domain" description="SPOR" evidence="2">
    <location>
        <begin position="57"/>
        <end position="134"/>
    </location>
</feature>
<dbReference type="EMBL" id="LS483466">
    <property type="protein sequence ID" value="SQI19843.1"/>
    <property type="molecule type" value="Genomic_DNA"/>
</dbReference>
<keyword evidence="4" id="KW-1185">Reference proteome</keyword>
<dbReference type="InterPro" id="IPR007730">
    <property type="entry name" value="SPOR-like_dom"/>
</dbReference>
<dbReference type="Proteomes" id="UP000248731">
    <property type="component" value="Chromosome 1"/>
</dbReference>
<dbReference type="Pfam" id="PF05036">
    <property type="entry name" value="SPOR"/>
    <property type="match status" value="1"/>
</dbReference>
<evidence type="ECO:0000313" key="4">
    <source>
        <dbReference type="Proteomes" id="UP000248731"/>
    </source>
</evidence>
<dbReference type="GO" id="GO:0042834">
    <property type="term" value="F:peptidoglycan binding"/>
    <property type="evidence" value="ECO:0007669"/>
    <property type="project" value="InterPro"/>
</dbReference>
<evidence type="ECO:0000313" key="3">
    <source>
        <dbReference type="EMBL" id="SQI19843.1"/>
    </source>
</evidence>
<protein>
    <submittedName>
        <fullName evidence="3">DamX protein</fullName>
    </submittedName>
</protein>
<dbReference type="Gene3D" id="3.30.70.1070">
    <property type="entry name" value="Sporulation related repeat"/>
    <property type="match status" value="1"/>
</dbReference>
<dbReference type="SUPFAM" id="SSF110997">
    <property type="entry name" value="Sporulation related repeat"/>
    <property type="match status" value="1"/>
</dbReference>
<dbReference type="NCBIfam" id="NF008153">
    <property type="entry name" value="PRK10905.1"/>
    <property type="match status" value="1"/>
</dbReference>
<dbReference type="PROSITE" id="PS51724">
    <property type="entry name" value="SPOR"/>
    <property type="match status" value="1"/>
</dbReference>
<name>A0A2X4SYI8_SALER</name>
<evidence type="ECO:0000256" key="1">
    <source>
        <dbReference type="SAM" id="MobiDB-lite"/>
    </source>
</evidence>
<feature type="region of interest" description="Disordered" evidence="1">
    <location>
        <begin position="1"/>
        <end position="60"/>
    </location>
</feature>
<reference evidence="3 4" key="1">
    <citation type="submission" date="2018-06" db="EMBL/GenBank/DDBJ databases">
        <authorList>
            <consortium name="Pathogen Informatics"/>
            <person name="Doyle S."/>
        </authorList>
    </citation>
    <scope>NUCLEOTIDE SEQUENCE [LARGE SCALE GENOMIC DNA]</scope>
    <source>
        <strain evidence="3 4">NCTC7307</strain>
    </source>
</reference>
<gene>
    <name evidence="3" type="primary">damX_3</name>
    <name evidence="3" type="ORF">NCTC7307_00397</name>
</gene>
<organism evidence="3 4">
    <name type="scientific">Salmonella enterica subsp. arizonae</name>
    <dbReference type="NCBI Taxonomy" id="59203"/>
    <lineage>
        <taxon>Bacteria</taxon>
        <taxon>Pseudomonadati</taxon>
        <taxon>Pseudomonadota</taxon>
        <taxon>Gammaproteobacteria</taxon>
        <taxon>Enterobacterales</taxon>
        <taxon>Enterobacteriaceae</taxon>
        <taxon>Salmonella</taxon>
    </lineage>
</organism>
<evidence type="ECO:0000259" key="2">
    <source>
        <dbReference type="PROSITE" id="PS51724"/>
    </source>
</evidence>
<proteinExistence type="predicted"/>
<dbReference type="InterPro" id="IPR036680">
    <property type="entry name" value="SPOR-like_sf"/>
</dbReference>
<sequence length="143" mass="14910">MKSTEPAATPKATTAPTAAPKATASAAPVQTAKPAQASTTPVAGGGKSAGNVGALKSAPSSHYTLQLSSSSNYDNLNGWAKKENLKNYVVYETTRNGQPWYVLVTGVYASKEDAKRAVSTLPADVQAKNPWAKPLHQVQADLK</sequence>
<dbReference type="FunFam" id="3.30.70.1070:FF:000004">
    <property type="entry name" value="Cell division protein DamX"/>
    <property type="match status" value="1"/>
</dbReference>